<dbReference type="EMBL" id="LKAM01000003">
    <property type="protein sequence ID" value="KUM49332.1"/>
    <property type="molecule type" value="Genomic_DNA"/>
</dbReference>
<name>A0A101M1S9_PICGL</name>
<proteinExistence type="predicted"/>
<accession>A0A101M1S9</accession>
<keyword evidence="1" id="KW-0496">Mitochondrion</keyword>
<gene>
    <name evidence="1" type="ORF">ABT39_MTgene3881</name>
</gene>
<geneLocation type="mitochondrion" evidence="1"/>
<comment type="caution">
    <text evidence="1">The sequence shown here is derived from an EMBL/GenBank/DDBJ whole genome shotgun (WGS) entry which is preliminary data.</text>
</comment>
<evidence type="ECO:0000313" key="1">
    <source>
        <dbReference type="EMBL" id="KUM49332.1"/>
    </source>
</evidence>
<dbReference type="AlphaFoldDB" id="A0A101M1S9"/>
<organism evidence="1">
    <name type="scientific">Picea glauca</name>
    <name type="common">White spruce</name>
    <name type="synonym">Pinus glauca</name>
    <dbReference type="NCBI Taxonomy" id="3330"/>
    <lineage>
        <taxon>Eukaryota</taxon>
        <taxon>Viridiplantae</taxon>
        <taxon>Streptophyta</taxon>
        <taxon>Embryophyta</taxon>
        <taxon>Tracheophyta</taxon>
        <taxon>Spermatophyta</taxon>
        <taxon>Pinopsida</taxon>
        <taxon>Pinidae</taxon>
        <taxon>Conifers I</taxon>
        <taxon>Pinales</taxon>
        <taxon>Pinaceae</taxon>
        <taxon>Picea</taxon>
    </lineage>
</organism>
<protein>
    <submittedName>
        <fullName evidence="1">Uncharacterized protein</fullName>
    </submittedName>
</protein>
<reference evidence="1" key="1">
    <citation type="journal article" date="2015" name="Genome Biol. Evol.">
        <title>Organellar Genomes of White Spruce (Picea glauca): Assembly and Annotation.</title>
        <authorList>
            <person name="Jackman S.D."/>
            <person name="Warren R.L."/>
            <person name="Gibb E.A."/>
            <person name="Vandervalk B.P."/>
            <person name="Mohamadi H."/>
            <person name="Chu J."/>
            <person name="Raymond A."/>
            <person name="Pleasance S."/>
            <person name="Coope R."/>
            <person name="Wildung M.R."/>
            <person name="Ritland C.E."/>
            <person name="Bousquet J."/>
            <person name="Jones S.J."/>
            <person name="Bohlmann J."/>
            <person name="Birol I."/>
        </authorList>
    </citation>
    <scope>NUCLEOTIDE SEQUENCE [LARGE SCALE GENOMIC DNA]</scope>
    <source>
        <tissue evidence="1">Flushing bud</tissue>
    </source>
</reference>
<sequence>MDPWVLHLAHLLYLALELERDMAPELGIQRMKGMFA</sequence>